<reference evidence="19" key="1">
    <citation type="submission" date="2023-01" db="EMBL/GenBank/DDBJ databases">
        <title>Key to firefly adult light organ development and bioluminescence: homeobox transcription factors regulate luciferase expression and transportation to peroxisome.</title>
        <authorList>
            <person name="Fu X."/>
        </authorList>
    </citation>
    <scope>NUCLEOTIDE SEQUENCE [LARGE SCALE GENOMIC DNA]</scope>
</reference>
<dbReference type="Pfam" id="PF00005">
    <property type="entry name" value="ABC_tran"/>
    <property type="match status" value="2"/>
</dbReference>
<dbReference type="GO" id="GO:0005975">
    <property type="term" value="P:carbohydrate metabolic process"/>
    <property type="evidence" value="ECO:0007669"/>
    <property type="project" value="InterPro"/>
</dbReference>
<dbReference type="Pfam" id="PF01255">
    <property type="entry name" value="Prenyltransf"/>
    <property type="match status" value="1"/>
</dbReference>
<feature type="transmembrane region" description="Helical" evidence="15">
    <location>
        <begin position="1135"/>
        <end position="1157"/>
    </location>
</feature>
<feature type="transmembrane region" description="Helical" evidence="15">
    <location>
        <begin position="1011"/>
        <end position="1039"/>
    </location>
</feature>
<feature type="domain" description="ABC transporter" evidence="16">
    <location>
        <begin position="22"/>
        <end position="251"/>
    </location>
</feature>
<feature type="transmembrane region" description="Helical" evidence="15">
    <location>
        <begin position="1045"/>
        <end position="1065"/>
    </location>
</feature>
<dbReference type="Pfam" id="PF00232">
    <property type="entry name" value="Glyco_hydro_1"/>
    <property type="match status" value="1"/>
</dbReference>
<dbReference type="Gene3D" id="3.40.1180.10">
    <property type="entry name" value="Decaprenyl diphosphate synthase-like"/>
    <property type="match status" value="1"/>
</dbReference>
<feature type="transmembrane region" description="Helical" evidence="15">
    <location>
        <begin position="785"/>
        <end position="807"/>
    </location>
</feature>
<dbReference type="PROSITE" id="PS51012">
    <property type="entry name" value="ABC_TM2"/>
    <property type="match status" value="1"/>
</dbReference>
<evidence type="ECO:0000313" key="19">
    <source>
        <dbReference type="Proteomes" id="UP001353858"/>
    </source>
</evidence>
<evidence type="ECO:0000256" key="11">
    <source>
        <dbReference type="ARBA" id="ARBA00023136"/>
    </source>
</evidence>
<evidence type="ECO:0000259" key="17">
    <source>
        <dbReference type="PROSITE" id="PS51012"/>
    </source>
</evidence>
<evidence type="ECO:0000256" key="4">
    <source>
        <dbReference type="ARBA" id="ARBA00012596"/>
    </source>
</evidence>
<dbReference type="GO" id="GO:0016020">
    <property type="term" value="C:membrane"/>
    <property type="evidence" value="ECO:0007669"/>
    <property type="project" value="UniProtKB-SubCell"/>
</dbReference>
<dbReference type="InterPro" id="IPR036424">
    <property type="entry name" value="UPP_synth-like_sf"/>
</dbReference>
<dbReference type="CDD" id="cd00475">
    <property type="entry name" value="Cis_IPPS"/>
    <property type="match status" value="1"/>
</dbReference>
<dbReference type="Proteomes" id="UP001353858">
    <property type="component" value="Unassembled WGS sequence"/>
</dbReference>
<dbReference type="EC" id="2.5.1.87" evidence="4"/>
<keyword evidence="7" id="KW-0547">Nucleotide-binding</keyword>
<name>A0AAN7SNG4_9COLE</name>
<dbReference type="EMBL" id="JARPUR010000004">
    <property type="protein sequence ID" value="KAK4878338.1"/>
    <property type="molecule type" value="Genomic_DNA"/>
</dbReference>
<keyword evidence="11 15" id="KW-0472">Membrane</keyword>
<comment type="subunit">
    <text evidence="3">Homodimer.</text>
</comment>
<proteinExistence type="inferred from homology"/>
<dbReference type="Gene3D" id="3.20.20.80">
    <property type="entry name" value="Glycosidases"/>
    <property type="match status" value="1"/>
</dbReference>
<keyword evidence="10 15" id="KW-1133">Transmembrane helix</keyword>
<evidence type="ECO:0000259" key="16">
    <source>
        <dbReference type="PROSITE" id="PS50893"/>
    </source>
</evidence>
<dbReference type="FunFam" id="3.20.20.80:FF:000013">
    <property type="entry name" value="lactase-phlorizin hydrolase"/>
    <property type="match status" value="1"/>
</dbReference>
<evidence type="ECO:0000256" key="13">
    <source>
        <dbReference type="ARBA" id="ARBA00023295"/>
    </source>
</evidence>
<dbReference type="GO" id="GO:0005524">
    <property type="term" value="F:ATP binding"/>
    <property type="evidence" value="ECO:0007669"/>
    <property type="project" value="UniProtKB-KW"/>
</dbReference>
<dbReference type="PRINTS" id="PR00131">
    <property type="entry name" value="GLHYDRLASE1"/>
</dbReference>
<evidence type="ECO:0000256" key="9">
    <source>
        <dbReference type="ARBA" id="ARBA00022840"/>
    </source>
</evidence>
<dbReference type="CDD" id="cd03230">
    <property type="entry name" value="ABC_DR_subfamily_A"/>
    <property type="match status" value="1"/>
</dbReference>
<keyword evidence="9" id="KW-0067">ATP-binding</keyword>
<keyword evidence="13" id="KW-0326">Glycosidase</keyword>
<feature type="transmembrane region" description="Helical" evidence="15">
    <location>
        <begin position="1077"/>
        <end position="1097"/>
    </location>
</feature>
<evidence type="ECO:0000313" key="18">
    <source>
        <dbReference type="EMBL" id="KAK4878338.1"/>
    </source>
</evidence>
<evidence type="ECO:0000256" key="7">
    <source>
        <dbReference type="ARBA" id="ARBA00022741"/>
    </source>
</evidence>
<protein>
    <recommendedName>
        <fullName evidence="4">ditrans,polycis-polyprenyl diphosphate synthase [(2E,6E)-farnesyldiphosphate specific]</fullName>
        <ecNumber evidence="4">2.5.1.87</ecNumber>
    </recommendedName>
</protein>
<dbReference type="InterPro" id="IPR027417">
    <property type="entry name" value="P-loop_NTPase"/>
</dbReference>
<dbReference type="InterPro" id="IPR003593">
    <property type="entry name" value="AAA+_ATPase"/>
</dbReference>
<sequence length="1858" mass="211480">MTKNVTTPSEDPRKDTDKKNAVKFRKAYKSFVTKSEPCIVLRNLNMTVPKGTIYGLVGSSSCGKTTLLNCIIGRRKLDSGELWVLKDGEKVTKPRIGFMPQQTALYQQFTIWESMRHFGWLIGMSTQDITTKVKDLVESLELPDITKKINTLDHNHKKLVSFAIVLLLEPELLILDEPTVGLDPLVRHTMWKRLKQLTRKCKATVIFTTHYIDEVKDADLVGFMRNGRLMVEDPPRIIMSRFHAVTLEKPFWKLSAMQDLVKVNHNKATFYNFSLETDYRARYKVGDHLTDKNRQHWKVHYDSEHSAKDSVLSGKTYASILIKENYTRELRTRLDNWQDASYTTIFGSTIYVFKDPSKTPISGFLKMLMVDTFMQYISDFLHSCLIQKNEMIYPFQWNPPLRDLLQVEINHFTLPGVFLASMFLFSASLAAITMSMEKNEGTFDRGISLGVCPLEMLYSHLFTDLVVTVLVCFPTFGVMAYIFGIKLFPMPTTQNNRKYPVVCVKRAYKHFGDGKKPLVVLDNLDMTVPKGVIYGLLGPSGCGKTTLLNCIIGRMKLNSGDVRISQATIGYMPQEIALYKEFSIRETMKYFGWIAGMNTKDIYQKLDFLAKLLMIPDVDAKIKNLSGGQQRRVSFVTTLLHEPDLLVLDEPTVGLDPILREVIWNHLIFLTKNQQVTVIISSHYIEETRQANVIGLMRESYIVAEEQPQELLCKLNTNSLEDAFLKLSLLQNERSQEKRYTFGSVGKVESVLPNTVMYYAKNGREQLQHLKAILWKNLLWMMRNLPLMASIVALPAVIITLFCISYGHHPYNFDVAVINYETNRTMCGTLQCDSTRLSCHYLEYLEKRSFNLLWCNSEEEANALVFQGKAYAAVVVRKNYSSVIKSRIAGILRRKKFITESPSMDVVNDESVIILKNYIKKAMYESFNDLLNQYVEACNETSQVLTVPIMWNPAVYGFEDAELTNFASPGITLTLIFIFSAAMSACSLLIERNEGILERSLIMGVKSVELLVSHIICDTCVLICQIVLILICGFVVFGLALQGSILLVFTLCLLTGFCGMSFGFALSSTLNNETTAVHIITGLATPLVLLSGIVWPIEAMHKILKVFSSVFPLTVATESLRSILQRGWNLSESHVYLGFIYISLLTVVFLACSIICLKIRKALVLIEVLKCGHLPEHVAIILDGNRRYAKLRNKPSHYGHTIGGNKLKVILDWCQIIGIKEITVYAFSIENFKRSKEEVDEVFDLIENLVIDCVNNHPETMLRLVGNLELLPQYLKKSLSQYSLKSIGDKPFVVNLAIAYTARDEITNAINLINEGIKNGCLLLDDIDEDLLNQCLYVQSEPDILLRTSGEKRLSDFLLWQLQSAQCFFELTGTMISFVLILMCCECLGKERLVPKNLSIGSATSAYQVEGAWNEQGKGESIWDKLVHTQPNRILDRSTGDVAADSYHNYKDDVSLMKNIGFQHYRFSISWTRLLPNGFSNFINPDGVNYYNNLIDELLTNGIVPIVTLYHFDLPQSLQDLGGWANAKIVKWFADYSQVVFKLFGDKVKTWVTINEPKQICSFGYGGTYGAPALGSNGIGEYLCARNVLMAHATVYHVYQKLFKKTQNGRISITVECAWTEPGSNQTSDIKAADRRIQFDFGLYTHPIYTKSGDFPPIVRTFIDNRSKLEKFSESRLPVLTPREVAFIRGTYDFFGLNYYTSFYAKDKKSDPIDKPSLQKDSRVEEYQDPKWLTGSFEYFRSVPWGFRKLLNYIKNHYGDPIVIITENGFPDDKQLDDCDRITYFKDTLGAMLDAMTYDHVRVEAYTAWTLIDNFEWSLGYTVSFGLHHVDFTNPNRTRTPKLSTTFFKNLIATRTLN</sequence>
<comment type="subcellular location">
    <subcellularLocation>
        <location evidence="1">Membrane</location>
        <topology evidence="1">Multi-pass membrane protein</topology>
    </subcellularLocation>
</comment>
<dbReference type="InterPro" id="IPR047817">
    <property type="entry name" value="ABC2_TM_bact-type"/>
</dbReference>
<feature type="transmembrane region" description="Helical" evidence="15">
    <location>
        <begin position="412"/>
        <end position="434"/>
    </location>
</feature>
<dbReference type="Pfam" id="PF12698">
    <property type="entry name" value="ABC2_membrane_3"/>
    <property type="match status" value="2"/>
</dbReference>
<dbReference type="Gene3D" id="3.40.50.300">
    <property type="entry name" value="P-loop containing nucleotide triphosphate hydrolases"/>
    <property type="match status" value="2"/>
</dbReference>
<dbReference type="PROSITE" id="PS50893">
    <property type="entry name" value="ABC_TRANSPORTER_2"/>
    <property type="match status" value="2"/>
</dbReference>
<comment type="catalytic activity">
    <reaction evidence="14">
        <text>n isopentenyl diphosphate + (2E,6E)-farnesyl diphosphate = a di-trans,poly-cis-polyprenyl diphosphate + n diphosphate</text>
        <dbReference type="Rhea" id="RHEA:53008"/>
        <dbReference type="Rhea" id="RHEA-COMP:19494"/>
        <dbReference type="ChEBI" id="CHEBI:33019"/>
        <dbReference type="ChEBI" id="CHEBI:128769"/>
        <dbReference type="ChEBI" id="CHEBI:136960"/>
        <dbReference type="ChEBI" id="CHEBI:175763"/>
        <dbReference type="EC" id="2.5.1.87"/>
    </reaction>
</comment>
<keyword evidence="6 15" id="KW-0812">Transmembrane</keyword>
<dbReference type="SUPFAM" id="SSF51445">
    <property type="entry name" value="(Trans)glycosidases"/>
    <property type="match status" value="1"/>
</dbReference>
<accession>A0AAN7SNG4</accession>
<feature type="domain" description="ABC transmembrane type-2" evidence="17">
    <location>
        <begin position="931"/>
        <end position="1160"/>
    </location>
</feature>
<evidence type="ECO:0000256" key="14">
    <source>
        <dbReference type="ARBA" id="ARBA00047353"/>
    </source>
</evidence>
<evidence type="ECO:0000256" key="10">
    <source>
        <dbReference type="ARBA" id="ARBA00022989"/>
    </source>
</evidence>
<dbReference type="SUPFAM" id="SSF64005">
    <property type="entry name" value="Undecaprenyl diphosphate synthase"/>
    <property type="match status" value="1"/>
</dbReference>
<dbReference type="GO" id="GO:0140359">
    <property type="term" value="F:ABC-type transporter activity"/>
    <property type="evidence" value="ECO:0007669"/>
    <property type="project" value="InterPro"/>
</dbReference>
<evidence type="ECO:0000256" key="5">
    <source>
        <dbReference type="ARBA" id="ARBA00022679"/>
    </source>
</evidence>
<evidence type="ECO:0000256" key="15">
    <source>
        <dbReference type="SAM" id="Phobius"/>
    </source>
</evidence>
<dbReference type="PANTHER" id="PTHR43038">
    <property type="entry name" value="ATP-BINDING CASSETTE, SUB-FAMILY H, MEMBER 1"/>
    <property type="match status" value="1"/>
</dbReference>
<evidence type="ECO:0000256" key="3">
    <source>
        <dbReference type="ARBA" id="ARBA00011738"/>
    </source>
</evidence>
<gene>
    <name evidence="18" type="ORF">RN001_010844</name>
</gene>
<keyword evidence="12" id="KW-0325">Glycoprotein</keyword>
<feature type="domain" description="ABC transporter" evidence="16">
    <location>
        <begin position="502"/>
        <end position="724"/>
    </location>
</feature>
<dbReference type="GO" id="GO:0004553">
    <property type="term" value="F:hydrolase activity, hydrolyzing O-glycosyl compounds"/>
    <property type="evidence" value="ECO:0007669"/>
    <property type="project" value="InterPro"/>
</dbReference>
<dbReference type="InterPro" id="IPR017871">
    <property type="entry name" value="ABC_transporter-like_CS"/>
</dbReference>
<comment type="caution">
    <text evidence="18">The sequence shown here is derived from an EMBL/GenBank/DDBJ whole genome shotgun (WGS) entry which is preliminary data.</text>
</comment>
<dbReference type="InterPro" id="IPR003439">
    <property type="entry name" value="ABC_transporter-like_ATP-bd"/>
</dbReference>
<organism evidence="18 19">
    <name type="scientific">Aquatica leii</name>
    <dbReference type="NCBI Taxonomy" id="1421715"/>
    <lineage>
        <taxon>Eukaryota</taxon>
        <taxon>Metazoa</taxon>
        <taxon>Ecdysozoa</taxon>
        <taxon>Arthropoda</taxon>
        <taxon>Hexapoda</taxon>
        <taxon>Insecta</taxon>
        <taxon>Pterygota</taxon>
        <taxon>Neoptera</taxon>
        <taxon>Endopterygota</taxon>
        <taxon>Coleoptera</taxon>
        <taxon>Polyphaga</taxon>
        <taxon>Elateriformia</taxon>
        <taxon>Elateroidea</taxon>
        <taxon>Lampyridae</taxon>
        <taxon>Luciolinae</taxon>
        <taxon>Aquatica</taxon>
    </lineage>
</organism>
<dbReference type="SUPFAM" id="SSF52540">
    <property type="entry name" value="P-loop containing nucleoside triphosphate hydrolases"/>
    <property type="match status" value="2"/>
</dbReference>
<dbReference type="GO" id="GO:0045547">
    <property type="term" value="F:ditrans,polycis-polyprenyl diphosphate synthase [(2E,6E)-farnesyl diphosphate specific] activity"/>
    <property type="evidence" value="ECO:0007669"/>
    <property type="project" value="UniProtKB-EC"/>
</dbReference>
<dbReference type="NCBIfam" id="TIGR00055">
    <property type="entry name" value="uppS"/>
    <property type="match status" value="1"/>
</dbReference>
<keyword evidence="8" id="KW-0378">Hydrolase</keyword>
<dbReference type="InterPro" id="IPR018520">
    <property type="entry name" value="UPP_synth-like_CS"/>
</dbReference>
<dbReference type="SMART" id="SM00382">
    <property type="entry name" value="AAA"/>
    <property type="match status" value="2"/>
</dbReference>
<evidence type="ECO:0000256" key="12">
    <source>
        <dbReference type="ARBA" id="ARBA00023180"/>
    </source>
</evidence>
<evidence type="ECO:0000256" key="2">
    <source>
        <dbReference type="ARBA" id="ARBA00010838"/>
    </source>
</evidence>
<dbReference type="InterPro" id="IPR001360">
    <property type="entry name" value="Glyco_hydro_1"/>
</dbReference>
<keyword evidence="19" id="KW-1185">Reference proteome</keyword>
<evidence type="ECO:0000256" key="6">
    <source>
        <dbReference type="ARBA" id="ARBA00022692"/>
    </source>
</evidence>
<dbReference type="InterPro" id="IPR017853">
    <property type="entry name" value="GH"/>
</dbReference>
<dbReference type="InterPro" id="IPR013525">
    <property type="entry name" value="ABC2_TM"/>
</dbReference>
<comment type="similarity">
    <text evidence="2">Belongs to the glycosyl hydrolase 1 family.</text>
</comment>
<dbReference type="PROSITE" id="PS01066">
    <property type="entry name" value="UPP_SYNTHASE"/>
    <property type="match status" value="1"/>
</dbReference>
<evidence type="ECO:0000256" key="1">
    <source>
        <dbReference type="ARBA" id="ARBA00004141"/>
    </source>
</evidence>
<dbReference type="GO" id="GO:0016887">
    <property type="term" value="F:ATP hydrolysis activity"/>
    <property type="evidence" value="ECO:0007669"/>
    <property type="project" value="InterPro"/>
</dbReference>
<feature type="transmembrane region" description="Helical" evidence="15">
    <location>
        <begin position="465"/>
        <end position="488"/>
    </location>
</feature>
<dbReference type="InterPro" id="IPR001441">
    <property type="entry name" value="UPP_synth-like"/>
</dbReference>
<evidence type="ECO:0000256" key="8">
    <source>
        <dbReference type="ARBA" id="ARBA00022801"/>
    </source>
</evidence>
<dbReference type="PROSITE" id="PS00211">
    <property type="entry name" value="ABC_TRANSPORTER_1"/>
    <property type="match status" value="1"/>
</dbReference>
<keyword evidence="5" id="KW-0808">Transferase</keyword>
<dbReference type="PANTHER" id="PTHR43038:SF5">
    <property type="entry name" value="RE14039P"/>
    <property type="match status" value="1"/>
</dbReference>